<organism evidence="1 2">
    <name type="scientific">Cordylochernes scorpioides</name>
    <dbReference type="NCBI Taxonomy" id="51811"/>
    <lineage>
        <taxon>Eukaryota</taxon>
        <taxon>Metazoa</taxon>
        <taxon>Ecdysozoa</taxon>
        <taxon>Arthropoda</taxon>
        <taxon>Chelicerata</taxon>
        <taxon>Arachnida</taxon>
        <taxon>Pseudoscorpiones</taxon>
        <taxon>Cheliferoidea</taxon>
        <taxon>Chernetidae</taxon>
        <taxon>Cordylochernes</taxon>
    </lineage>
</organism>
<reference evidence="1 2" key="1">
    <citation type="submission" date="2022-01" db="EMBL/GenBank/DDBJ databases">
        <title>A chromosomal length assembly of Cordylochernes scorpioides.</title>
        <authorList>
            <person name="Zeh D."/>
            <person name="Zeh J."/>
        </authorList>
    </citation>
    <scope>NUCLEOTIDE SEQUENCE [LARGE SCALE GENOMIC DNA]</scope>
    <source>
        <strain evidence="1">IN4F17</strain>
        <tissue evidence="1">Whole Body</tissue>
    </source>
</reference>
<evidence type="ECO:0000313" key="2">
    <source>
        <dbReference type="Proteomes" id="UP001235939"/>
    </source>
</evidence>
<dbReference type="InterPro" id="IPR001888">
    <property type="entry name" value="Transposase_1"/>
</dbReference>
<dbReference type="Proteomes" id="UP001235939">
    <property type="component" value="Chromosome 16"/>
</dbReference>
<dbReference type="EMBL" id="CP092878">
    <property type="protein sequence ID" value="UYV78227.1"/>
    <property type="molecule type" value="Genomic_DNA"/>
</dbReference>
<protein>
    <recommendedName>
        <fullName evidence="3">Transposase</fullName>
    </recommendedName>
</protein>
<gene>
    <name evidence="1" type="ORF">LAZ67_16000572</name>
</gene>
<dbReference type="Pfam" id="PF01359">
    <property type="entry name" value="Transposase_1"/>
    <property type="match status" value="1"/>
</dbReference>
<keyword evidence="2" id="KW-1185">Reference proteome</keyword>
<dbReference type="InterPro" id="IPR036397">
    <property type="entry name" value="RNaseH_sf"/>
</dbReference>
<evidence type="ECO:0000313" key="1">
    <source>
        <dbReference type="EMBL" id="UYV78227.1"/>
    </source>
</evidence>
<accession>A0ABY6LDE1</accession>
<proteinExistence type="predicted"/>
<name>A0ABY6LDE1_9ARAC</name>
<sequence length="152" mass="18135">MDKKMVWESGVEREKKGRQYTWHKKWGRRRAKKHQYFRIPKNVETLRSIKKGERKARWTHRVRVTEKAAEGASSIYLRNPDIRSQWVPCDQEAKPVVKQDRFGHKVYVWWNIDGIVHYELVPDGLAVNAGLYSKQLSRVYEVLKTRYPALIN</sequence>
<evidence type="ECO:0008006" key="3">
    <source>
        <dbReference type="Google" id="ProtNLM"/>
    </source>
</evidence>
<dbReference type="Gene3D" id="3.30.420.10">
    <property type="entry name" value="Ribonuclease H-like superfamily/Ribonuclease H"/>
    <property type="match status" value="1"/>
</dbReference>